<proteinExistence type="predicted"/>
<dbReference type="InterPro" id="IPR003812">
    <property type="entry name" value="Fido"/>
</dbReference>
<evidence type="ECO:0000259" key="1">
    <source>
        <dbReference type="PROSITE" id="PS51459"/>
    </source>
</evidence>
<dbReference type="Pfam" id="PF02661">
    <property type="entry name" value="Fic"/>
    <property type="match status" value="1"/>
</dbReference>
<dbReference type="OrthoDB" id="9802752at2"/>
<keyword evidence="3" id="KW-1185">Reference proteome</keyword>
<dbReference type="PANTHER" id="PTHR39426">
    <property type="entry name" value="HOMOLOGY TO DEATH-ON-CURING PROTEIN OF PHAGE P1"/>
    <property type="match status" value="1"/>
</dbReference>
<dbReference type="RefSeq" id="WP_012230067.1">
    <property type="nucleotide sequence ID" value="NZ_HG422565.1"/>
</dbReference>
<dbReference type="Proteomes" id="UP000018291">
    <property type="component" value="Unassembled WGS sequence"/>
</dbReference>
<dbReference type="InterPro" id="IPR053737">
    <property type="entry name" value="Type_II_TA_Toxin"/>
</dbReference>
<dbReference type="PROSITE" id="PS51459">
    <property type="entry name" value="FIDO"/>
    <property type="match status" value="1"/>
</dbReference>
<dbReference type="EMBL" id="CANL01000067">
    <property type="protein sequence ID" value="CCM65397.1"/>
    <property type="molecule type" value="Genomic_DNA"/>
</dbReference>
<dbReference type="eggNOG" id="COG3654">
    <property type="taxonomic scope" value="Bacteria"/>
</dbReference>
<organism evidence="2 3">
    <name type="scientific">Candidatus Neomicrothrix parvicella RN1</name>
    <dbReference type="NCBI Taxonomy" id="1229780"/>
    <lineage>
        <taxon>Bacteria</taxon>
        <taxon>Bacillati</taxon>
        <taxon>Actinomycetota</taxon>
        <taxon>Acidimicrobiia</taxon>
        <taxon>Acidimicrobiales</taxon>
        <taxon>Microthrixaceae</taxon>
        <taxon>Candidatus Neomicrothrix</taxon>
    </lineage>
</organism>
<dbReference type="SUPFAM" id="SSF140931">
    <property type="entry name" value="Fic-like"/>
    <property type="match status" value="1"/>
</dbReference>
<name>R4Z7F1_9ACTN</name>
<evidence type="ECO:0000313" key="3">
    <source>
        <dbReference type="Proteomes" id="UP000018291"/>
    </source>
</evidence>
<dbReference type="AlphaFoldDB" id="R4Z7F1"/>
<dbReference type="PANTHER" id="PTHR39426:SF1">
    <property type="entry name" value="HOMOLOGY TO DEATH-ON-CURING PROTEIN OF PHAGE P1"/>
    <property type="match status" value="1"/>
</dbReference>
<comment type="caution">
    <text evidence="2">The sequence shown here is derived from an EMBL/GenBank/DDBJ whole genome shotgun (WGS) entry which is preliminary data.</text>
</comment>
<accession>R4Z7F1</accession>
<dbReference type="Gene3D" id="1.20.120.1870">
    <property type="entry name" value="Fic/DOC protein, Fido domain"/>
    <property type="match status" value="1"/>
</dbReference>
<dbReference type="HOGENOM" id="CLU_115697_5_1_11"/>
<dbReference type="InterPro" id="IPR036597">
    <property type="entry name" value="Fido-like_dom_sf"/>
</dbReference>
<reference evidence="2 3" key="1">
    <citation type="journal article" date="2013" name="ISME J.">
        <title>Metabolic model for the filamentous 'Candidatus Microthrix parvicella' based on genomic and metagenomic analyses.</title>
        <authorList>
            <person name="Jon McIlroy S."/>
            <person name="Kristiansen R."/>
            <person name="Albertsen M."/>
            <person name="Michael Karst S."/>
            <person name="Rossetti S."/>
            <person name="Lund Nielsen J."/>
            <person name="Tandoi V."/>
            <person name="James Seviour R."/>
            <person name="Nielsen P.H."/>
        </authorList>
    </citation>
    <scope>NUCLEOTIDE SEQUENCE [LARGE SCALE GENOMIC DNA]</scope>
    <source>
        <strain evidence="2 3">RN1</strain>
    </source>
</reference>
<feature type="domain" description="Fido" evidence="1">
    <location>
        <begin position="1"/>
        <end position="127"/>
    </location>
</feature>
<sequence>MTRYLSLAEFWFLAEQVTGVAAATLINASRVDLADSALHAPQAGFGETEFYPDLHDNATVLACRIAWNHPLPDGNKRAAWACLVLFIDINGGSWNDGRPDPNDAVEAMLAVAAHDVDETWLAAWLKDRVDLQA</sequence>
<dbReference type="GO" id="GO:0016301">
    <property type="term" value="F:kinase activity"/>
    <property type="evidence" value="ECO:0007669"/>
    <property type="project" value="InterPro"/>
</dbReference>
<evidence type="ECO:0000313" key="2">
    <source>
        <dbReference type="EMBL" id="CCM65397.1"/>
    </source>
</evidence>
<dbReference type="InterPro" id="IPR006440">
    <property type="entry name" value="Doc"/>
</dbReference>
<protein>
    <submittedName>
        <fullName evidence="2">Filamentation induced by cAMP protein Fic (Modular protein)</fullName>
    </submittedName>
</protein>
<gene>
    <name evidence="2" type="ORF">BN381_70096</name>
</gene>